<feature type="domain" description="ABM" evidence="1">
    <location>
        <begin position="25"/>
        <end position="77"/>
    </location>
</feature>
<reference evidence="2 3" key="1">
    <citation type="submission" date="2020-07" db="EMBL/GenBank/DDBJ databases">
        <title>Genomic Encyclopedia of Type Strains, Phase IV (KMG-IV): sequencing the most valuable type-strain genomes for metagenomic binning, comparative biology and taxonomic classification.</title>
        <authorList>
            <person name="Goeker M."/>
        </authorList>
    </citation>
    <scope>NUCLEOTIDE SEQUENCE [LARGE SCALE GENOMIC DNA]</scope>
    <source>
        <strain evidence="2 3">DSM 29043</strain>
    </source>
</reference>
<keyword evidence="3" id="KW-1185">Reference proteome</keyword>
<sequence>MRVIVAGWIRFASAEIAGKAIRAGADLIVESRTETGCVAYNWSVDPLDDGKAHVFEEWESEQDLLRHLRHRSYTQMRDQLAQHELSDFDIKLYSVAGIEPVYDEEGQARTTIFGVSL</sequence>
<dbReference type="Pfam" id="PF03992">
    <property type="entry name" value="ABM"/>
    <property type="match status" value="1"/>
</dbReference>
<proteinExistence type="predicted"/>
<organism evidence="2 3">
    <name type="scientific">Novosphingobium marinum</name>
    <dbReference type="NCBI Taxonomy" id="1514948"/>
    <lineage>
        <taxon>Bacteria</taxon>
        <taxon>Pseudomonadati</taxon>
        <taxon>Pseudomonadota</taxon>
        <taxon>Alphaproteobacteria</taxon>
        <taxon>Sphingomonadales</taxon>
        <taxon>Sphingomonadaceae</taxon>
        <taxon>Novosphingobium</taxon>
    </lineage>
</organism>
<evidence type="ECO:0000313" key="2">
    <source>
        <dbReference type="EMBL" id="NYH96933.1"/>
    </source>
</evidence>
<dbReference type="RefSeq" id="WP_179408737.1">
    <property type="nucleotide sequence ID" value="NZ_BMGF01000011.1"/>
</dbReference>
<accession>A0A7Z0BW37</accession>
<protein>
    <submittedName>
        <fullName evidence="2">Quinol monooxygenase YgiN</fullName>
    </submittedName>
</protein>
<dbReference type="SUPFAM" id="SSF54909">
    <property type="entry name" value="Dimeric alpha+beta barrel"/>
    <property type="match status" value="1"/>
</dbReference>
<keyword evidence="2" id="KW-0503">Monooxygenase</keyword>
<comment type="caution">
    <text evidence="2">The sequence shown here is derived from an EMBL/GenBank/DDBJ whole genome shotgun (WGS) entry which is preliminary data.</text>
</comment>
<dbReference type="EMBL" id="JACBZF010000009">
    <property type="protein sequence ID" value="NYH96933.1"/>
    <property type="molecule type" value="Genomic_DNA"/>
</dbReference>
<dbReference type="Gene3D" id="3.30.70.100">
    <property type="match status" value="1"/>
</dbReference>
<name>A0A7Z0BW37_9SPHN</name>
<dbReference type="AlphaFoldDB" id="A0A7Z0BW37"/>
<dbReference type="InterPro" id="IPR011008">
    <property type="entry name" value="Dimeric_a/b-barrel"/>
</dbReference>
<keyword evidence="2" id="KW-0560">Oxidoreductase</keyword>
<dbReference type="GO" id="GO:0004497">
    <property type="term" value="F:monooxygenase activity"/>
    <property type="evidence" value="ECO:0007669"/>
    <property type="project" value="UniProtKB-KW"/>
</dbReference>
<evidence type="ECO:0000259" key="1">
    <source>
        <dbReference type="Pfam" id="PF03992"/>
    </source>
</evidence>
<dbReference type="InterPro" id="IPR007138">
    <property type="entry name" value="ABM_dom"/>
</dbReference>
<dbReference type="Proteomes" id="UP000522081">
    <property type="component" value="Unassembled WGS sequence"/>
</dbReference>
<gene>
    <name evidence="2" type="ORF">FHS75_003286</name>
</gene>
<evidence type="ECO:0000313" key="3">
    <source>
        <dbReference type="Proteomes" id="UP000522081"/>
    </source>
</evidence>